<keyword evidence="2" id="KW-1185">Reference proteome</keyword>
<reference evidence="1" key="1">
    <citation type="journal article" date="2021" name="New Phytol.">
        <title>Evolutionary innovations through gain and loss of genes in the ectomycorrhizal Boletales.</title>
        <authorList>
            <person name="Wu G."/>
            <person name="Miyauchi S."/>
            <person name="Morin E."/>
            <person name="Kuo A."/>
            <person name="Drula E."/>
            <person name="Varga T."/>
            <person name="Kohler A."/>
            <person name="Feng B."/>
            <person name="Cao Y."/>
            <person name="Lipzen A."/>
            <person name="Daum C."/>
            <person name="Hundley H."/>
            <person name="Pangilinan J."/>
            <person name="Johnson J."/>
            <person name="Barry K."/>
            <person name="LaButti K."/>
            <person name="Ng V."/>
            <person name="Ahrendt S."/>
            <person name="Min B."/>
            <person name="Choi I.G."/>
            <person name="Park H."/>
            <person name="Plett J.M."/>
            <person name="Magnuson J."/>
            <person name="Spatafora J.W."/>
            <person name="Nagy L.G."/>
            <person name="Henrissat B."/>
            <person name="Grigoriev I.V."/>
            <person name="Yang Z.L."/>
            <person name="Xu J."/>
            <person name="Martin F.M."/>
        </authorList>
    </citation>
    <scope>NUCLEOTIDE SEQUENCE</scope>
    <source>
        <strain evidence="1">KUC20120723A-06</strain>
    </source>
</reference>
<evidence type="ECO:0000313" key="1">
    <source>
        <dbReference type="EMBL" id="KAH7923428.1"/>
    </source>
</evidence>
<gene>
    <name evidence="1" type="ORF">BV22DRAFT_1036275</name>
</gene>
<proteinExistence type="predicted"/>
<accession>A0ACB8BF06</accession>
<dbReference type="Proteomes" id="UP000790709">
    <property type="component" value="Unassembled WGS sequence"/>
</dbReference>
<comment type="caution">
    <text evidence="1">The sequence shown here is derived from an EMBL/GenBank/DDBJ whole genome shotgun (WGS) entry which is preliminary data.</text>
</comment>
<name>A0ACB8BF06_9AGAM</name>
<protein>
    <submittedName>
        <fullName evidence="1">HAD-like protein</fullName>
    </submittedName>
</protein>
<evidence type="ECO:0000313" key="2">
    <source>
        <dbReference type="Proteomes" id="UP000790709"/>
    </source>
</evidence>
<sequence length="297" mass="32215">MSPATSSSSPRPDLTHHRVLVFDVYGTLVDWESAILAHIAPLFPKNTPAEDVLKAYASVEADLQARFPTEPYTAILERVWNRLAKKGDAEVVPSGIGEEAASTSAAAQDQDVPRSDDPAIAFAHSIASWQPFPDTIDALRKLKSHFDLVVLSNVDDNSFRGTHQLLSQPDGVSPFTLILTAQQIGTYKPDPASLTTALDRIRTLSSTHFRTKDIQDAQVLVVANSLFHDIRPANARGLRSVWIRRPGSVVGVEPLGGDSLLGAGESHPWTWAFDTMSDFADAVEHAFGARAGDVSRT</sequence>
<dbReference type="EMBL" id="MU266452">
    <property type="protein sequence ID" value="KAH7923428.1"/>
    <property type="molecule type" value="Genomic_DNA"/>
</dbReference>
<organism evidence="1 2">
    <name type="scientific">Leucogyrophana mollusca</name>
    <dbReference type="NCBI Taxonomy" id="85980"/>
    <lineage>
        <taxon>Eukaryota</taxon>
        <taxon>Fungi</taxon>
        <taxon>Dikarya</taxon>
        <taxon>Basidiomycota</taxon>
        <taxon>Agaricomycotina</taxon>
        <taxon>Agaricomycetes</taxon>
        <taxon>Agaricomycetidae</taxon>
        <taxon>Boletales</taxon>
        <taxon>Boletales incertae sedis</taxon>
        <taxon>Leucogyrophana</taxon>
    </lineage>
</organism>